<dbReference type="OrthoDB" id="6396444at2"/>
<keyword evidence="2" id="KW-0862">Zinc</keyword>
<dbReference type="Gene3D" id="3.30.980.10">
    <property type="entry name" value="Threonyl-trna Synthetase, Chain A, domain 2"/>
    <property type="match status" value="1"/>
</dbReference>
<dbReference type="GO" id="GO:0002161">
    <property type="term" value="F:aminoacyl-tRNA deacylase activity"/>
    <property type="evidence" value="ECO:0007669"/>
    <property type="project" value="UniProtKB-ARBA"/>
</dbReference>
<dbReference type="PANTHER" id="PTHR43462:SF1">
    <property type="entry name" value="ALANYL-TRNA EDITING PROTEIN AARSD1"/>
    <property type="match status" value="1"/>
</dbReference>
<evidence type="ECO:0000256" key="1">
    <source>
        <dbReference type="ARBA" id="ARBA00022723"/>
    </source>
</evidence>
<name>A0A0D4BZN6_9MICC</name>
<evidence type="ECO:0000313" key="4">
    <source>
        <dbReference type="Proteomes" id="UP000061839"/>
    </source>
</evidence>
<dbReference type="InterPro" id="IPR051335">
    <property type="entry name" value="Alanyl-tRNA_Editing_Enzymes"/>
</dbReference>
<organism evidence="3 4">
    <name type="scientific">Psychromicrobium lacuslunae</name>
    <dbReference type="NCBI Taxonomy" id="1618207"/>
    <lineage>
        <taxon>Bacteria</taxon>
        <taxon>Bacillati</taxon>
        <taxon>Actinomycetota</taxon>
        <taxon>Actinomycetes</taxon>
        <taxon>Micrococcales</taxon>
        <taxon>Micrococcaceae</taxon>
        <taxon>Psychromicrobium</taxon>
    </lineage>
</organism>
<dbReference type="Proteomes" id="UP000061839">
    <property type="component" value="Chromosome"/>
</dbReference>
<dbReference type="RefSeq" id="WP_045075087.1">
    <property type="nucleotide sequence ID" value="NZ_CP011005.1"/>
</dbReference>
<keyword evidence="1" id="KW-0479">Metal-binding</keyword>
<dbReference type="GO" id="GO:0046872">
    <property type="term" value="F:metal ion binding"/>
    <property type="evidence" value="ECO:0007669"/>
    <property type="project" value="UniProtKB-KW"/>
</dbReference>
<dbReference type="GO" id="GO:0000166">
    <property type="term" value="F:nucleotide binding"/>
    <property type="evidence" value="ECO:0007669"/>
    <property type="project" value="InterPro"/>
</dbReference>
<gene>
    <name evidence="3" type="ORF">UM93_08890</name>
</gene>
<dbReference type="HOGENOM" id="CLU_084984_0_0_11"/>
<evidence type="ECO:0000256" key="2">
    <source>
        <dbReference type="ARBA" id="ARBA00022833"/>
    </source>
</evidence>
<dbReference type="InterPro" id="IPR018163">
    <property type="entry name" value="Thr/Ala-tRNA-synth_IIc_edit"/>
</dbReference>
<dbReference type="SUPFAM" id="SSF55186">
    <property type="entry name" value="ThrRS/AlaRS common domain"/>
    <property type="match status" value="1"/>
</dbReference>
<keyword evidence="4" id="KW-1185">Reference proteome</keyword>
<dbReference type="PATRIC" id="fig|1618207.4.peg.1802"/>
<proteinExistence type="predicted"/>
<reference evidence="3 4" key="1">
    <citation type="journal article" date="2015" name="Genome Announc.">
        <title>Complete Genome Sequencing of Protease-Producing Novel Arthrobacter sp. Strain IHBB 11108 Using PacBio Single-Molecule Real-Time Sequencing Technology.</title>
        <authorList>
            <person name="Kiran S."/>
            <person name="Swarnkar M.K."/>
            <person name="Pal M."/>
            <person name="Thakur R."/>
            <person name="Tewari R."/>
            <person name="Singh A.K."/>
            <person name="Gulati A."/>
        </authorList>
    </citation>
    <scope>NUCLEOTIDE SEQUENCE [LARGE SCALE GENOMIC DNA]</scope>
    <source>
        <strain evidence="3 4">IHBB 11108</strain>
    </source>
</reference>
<evidence type="ECO:0000313" key="3">
    <source>
        <dbReference type="EMBL" id="AJT41600.1"/>
    </source>
</evidence>
<dbReference type="AlphaFoldDB" id="A0A0D4BZN6"/>
<dbReference type="KEGG" id="ari:UM93_08890"/>
<accession>A0A0D4BZN6</accession>
<evidence type="ECO:0008006" key="5">
    <source>
        <dbReference type="Google" id="ProtNLM"/>
    </source>
</evidence>
<dbReference type="EMBL" id="CP011005">
    <property type="protein sequence ID" value="AJT41600.1"/>
    <property type="molecule type" value="Genomic_DNA"/>
</dbReference>
<dbReference type="PANTHER" id="PTHR43462">
    <property type="entry name" value="ALANYL-TRNA EDITING PROTEIN"/>
    <property type="match status" value="1"/>
</dbReference>
<protein>
    <recommendedName>
        <fullName evidence="5">Metal-dependent hydrolase</fullName>
    </recommendedName>
</protein>
<dbReference type="STRING" id="1618207.UM93_08890"/>
<sequence length="294" mass="31483">MVVMLPQHDTDVSYPLGVTQARATVLHTERLADGRAVVLLDSTPCHPVDAAWPDQGPDRAKLLTDGAEIPVLDAVVAASNGSELFLGSDIPVRKGTEGWSFLVAHLVNGESAPAEGSQLEVLVDADYRLALSSGHSACHLVSLALNRAVAERWNKEVRPDSLGAPDFDGSAIASSTITEYGSTDVYRLNKSLRRKGFDAEGLEQALPELNAAINQTVAQWLASGAEIRINREGEGLTDRRYWSCELPEGTASIPCGGTHLSSLSELGSVNVRLTLRESNGPELEMTTNCVKTQE</sequence>